<proteinExistence type="predicted"/>
<dbReference type="InterPro" id="IPR039980">
    <property type="entry name" value="MADD"/>
</dbReference>
<evidence type="ECO:0000313" key="2">
    <source>
        <dbReference type="EMBL" id="WAR01174.1"/>
    </source>
</evidence>
<dbReference type="Pfam" id="PF23629">
    <property type="entry name" value="Death_MADD"/>
    <property type="match status" value="1"/>
</dbReference>
<gene>
    <name evidence="2" type="ORF">MAR_007732</name>
</gene>
<name>A0ABY7DYE6_MYAAR</name>
<dbReference type="Proteomes" id="UP001164746">
    <property type="component" value="Chromosome 4"/>
</dbReference>
<keyword evidence="3" id="KW-1185">Reference proteome</keyword>
<dbReference type="EMBL" id="CP111015">
    <property type="protein sequence ID" value="WAR01174.1"/>
    <property type="molecule type" value="Genomic_DNA"/>
</dbReference>
<sequence>MLKPCVEKRILGMDKGLADMLDRYEGYNSLGPGDRKRLEHDEDRLLSVLLYNLVSFMIMTRIHKTEIKKKIRRLLGKSHIGLAYSQEINNLLDKIETLHGNDIDLRPMGSRFMQKQSFTVHWGSDNKGDMLFMEVYTTEKGDNVKVCDDCIILRSVTGSICDRWWYEKLVNMTYCPKTKVLCLWRKMGDKVQLNQFYTKKCRELYFCVKEAMEKAAMRNNSKIPGVGEIPSRMDKIHPPMVVYVVDSPSASPNK</sequence>
<accession>A0ABY7DYE6</accession>
<organism evidence="2 3">
    <name type="scientific">Mya arenaria</name>
    <name type="common">Soft-shell clam</name>
    <dbReference type="NCBI Taxonomy" id="6604"/>
    <lineage>
        <taxon>Eukaryota</taxon>
        <taxon>Metazoa</taxon>
        <taxon>Spiralia</taxon>
        <taxon>Lophotrochozoa</taxon>
        <taxon>Mollusca</taxon>
        <taxon>Bivalvia</taxon>
        <taxon>Autobranchia</taxon>
        <taxon>Heteroconchia</taxon>
        <taxon>Euheterodonta</taxon>
        <taxon>Imparidentia</taxon>
        <taxon>Neoheterodontei</taxon>
        <taxon>Myida</taxon>
        <taxon>Myoidea</taxon>
        <taxon>Myidae</taxon>
        <taxon>Mya</taxon>
    </lineage>
</organism>
<dbReference type="InterPro" id="IPR056574">
    <property type="entry name" value="Death_MADD"/>
</dbReference>
<reference evidence="2" key="1">
    <citation type="submission" date="2022-11" db="EMBL/GenBank/DDBJ databases">
        <title>Centuries of genome instability and evolution in soft-shell clam transmissible cancer (bioRxiv).</title>
        <authorList>
            <person name="Hart S.F.M."/>
            <person name="Yonemitsu M.A."/>
            <person name="Giersch R.M."/>
            <person name="Beal B.F."/>
            <person name="Arriagada G."/>
            <person name="Davis B.W."/>
            <person name="Ostrander E.A."/>
            <person name="Goff S.P."/>
            <person name="Metzger M.J."/>
        </authorList>
    </citation>
    <scope>NUCLEOTIDE SEQUENCE</scope>
    <source>
        <strain evidence="2">MELC-2E11</strain>
        <tissue evidence="2">Siphon/mantle</tissue>
    </source>
</reference>
<feature type="domain" description="MAP kinase-activating death" evidence="1">
    <location>
        <begin position="12"/>
        <end position="90"/>
    </location>
</feature>
<evidence type="ECO:0000259" key="1">
    <source>
        <dbReference type="Pfam" id="PF23629"/>
    </source>
</evidence>
<dbReference type="PANTHER" id="PTHR13008:SF7">
    <property type="entry name" value="MAP KINASE-ACTIVATING DEATH DOMAIN PROTEIN"/>
    <property type="match status" value="1"/>
</dbReference>
<dbReference type="PANTHER" id="PTHR13008">
    <property type="entry name" value="MAP-KINASE ACTIVATING DEATH DOMAIN PROTEIN MADD /DENN/AEX-3 C.ELEGANS"/>
    <property type="match status" value="1"/>
</dbReference>
<evidence type="ECO:0000313" key="3">
    <source>
        <dbReference type="Proteomes" id="UP001164746"/>
    </source>
</evidence>
<protein>
    <submittedName>
        <fullName evidence="2">MADD-like protein</fullName>
    </submittedName>
</protein>